<evidence type="ECO:0000313" key="4">
    <source>
        <dbReference type="Proteomes" id="UP000006643"/>
    </source>
</evidence>
<dbReference type="Gene3D" id="3.60.21.10">
    <property type="match status" value="1"/>
</dbReference>
<dbReference type="PANTHER" id="PTHR42850">
    <property type="entry name" value="METALLOPHOSPHOESTERASE"/>
    <property type="match status" value="1"/>
</dbReference>
<dbReference type="OrthoDB" id="10267127at2759"/>
<evidence type="ECO:0000256" key="1">
    <source>
        <dbReference type="SAM" id="MobiDB-lite"/>
    </source>
</evidence>
<dbReference type="InterPro" id="IPR004843">
    <property type="entry name" value="Calcineurin-like_PHP"/>
</dbReference>
<gene>
    <name evidence="3" type="ORF">PITG_01336</name>
</gene>
<evidence type="ECO:0000313" key="3">
    <source>
        <dbReference type="EMBL" id="EEY61089.1"/>
    </source>
</evidence>
<dbReference type="Pfam" id="PF00149">
    <property type="entry name" value="Metallophos"/>
    <property type="match status" value="1"/>
</dbReference>
<name>D0MV93_PHYIT</name>
<dbReference type="InterPro" id="IPR029052">
    <property type="entry name" value="Metallo-depent_PP-like"/>
</dbReference>
<dbReference type="InParanoid" id="D0MV93"/>
<accession>D0MV93</accession>
<protein>
    <recommendedName>
        <fullName evidence="2">Calcineurin-like phosphoesterase domain-containing protein</fullName>
    </recommendedName>
</protein>
<dbReference type="GeneID" id="9479201"/>
<organism evidence="3 4">
    <name type="scientific">Phytophthora infestans (strain T30-4)</name>
    <name type="common">Potato late blight agent</name>
    <dbReference type="NCBI Taxonomy" id="403677"/>
    <lineage>
        <taxon>Eukaryota</taxon>
        <taxon>Sar</taxon>
        <taxon>Stramenopiles</taxon>
        <taxon>Oomycota</taxon>
        <taxon>Peronosporomycetes</taxon>
        <taxon>Peronosporales</taxon>
        <taxon>Peronosporaceae</taxon>
        <taxon>Phytophthora</taxon>
    </lineage>
</organism>
<dbReference type="eggNOG" id="ENOG502S28V">
    <property type="taxonomic scope" value="Eukaryota"/>
</dbReference>
<dbReference type="GO" id="GO:0006798">
    <property type="term" value="P:polyphosphate catabolic process"/>
    <property type="evidence" value="ECO:0007669"/>
    <property type="project" value="TreeGrafter"/>
</dbReference>
<dbReference type="EMBL" id="DS028119">
    <property type="protein sequence ID" value="EEY61089.1"/>
    <property type="molecule type" value="Genomic_DNA"/>
</dbReference>
<dbReference type="KEGG" id="pif:PITG_01336"/>
<evidence type="ECO:0000259" key="2">
    <source>
        <dbReference type="Pfam" id="PF00149"/>
    </source>
</evidence>
<dbReference type="STRING" id="403677.D0MV93"/>
<dbReference type="Proteomes" id="UP000006643">
    <property type="component" value="Unassembled WGS sequence"/>
</dbReference>
<dbReference type="SUPFAM" id="SSF56300">
    <property type="entry name" value="Metallo-dependent phosphatases"/>
    <property type="match status" value="1"/>
</dbReference>
<dbReference type="VEuPathDB" id="FungiDB:PITG_01336"/>
<dbReference type="AlphaFoldDB" id="D0MV93"/>
<dbReference type="GO" id="GO:0005737">
    <property type="term" value="C:cytoplasm"/>
    <property type="evidence" value="ECO:0007669"/>
    <property type="project" value="TreeGrafter"/>
</dbReference>
<dbReference type="RefSeq" id="XP_002908006.1">
    <property type="nucleotide sequence ID" value="XM_002907960.1"/>
</dbReference>
<dbReference type="InterPro" id="IPR050126">
    <property type="entry name" value="Ap4A_hydrolase"/>
</dbReference>
<keyword evidence="4" id="KW-1185">Reference proteome</keyword>
<dbReference type="HOGENOM" id="CLU_856534_0_0_1"/>
<dbReference type="GO" id="GO:0016791">
    <property type="term" value="F:phosphatase activity"/>
    <property type="evidence" value="ECO:0007669"/>
    <property type="project" value="TreeGrafter"/>
</dbReference>
<feature type="region of interest" description="Disordered" evidence="1">
    <location>
        <begin position="41"/>
        <end position="61"/>
    </location>
</feature>
<sequence>MLRPAQGNWTARSKCKALESSDECTRVLLPLLIVERCRKHQKRPTSTAHPAGSGLGKHQLPSNVRRSHYRTLMPDSEATYCHESDSECFRLSQFTLLHYGSNRAGAPGRGSSCRCTPRRRRRACIHARDNHRRRARELQLLLSACDFSPPNDCLVFVGDLVNKGPKPLDVVRFVRESGSLCVRGNHDDAALSAFYQWINGGRVPGSAKYPYVEHFKPEDVEFLEQLPFSVSLPNHSNIIVIHAGVVPEVNLEEQRPVDMYKMRFVQREKADDETSTWMALEKKKYKNENSGEPEMWAKVWGGPRHVYFGHAASAGLQVRRLLRRN</sequence>
<reference evidence="4" key="1">
    <citation type="journal article" date="2009" name="Nature">
        <title>Genome sequence and analysis of the Irish potato famine pathogen Phytophthora infestans.</title>
        <authorList>
            <consortium name="The Broad Institute Genome Sequencing Platform"/>
            <person name="Haas B.J."/>
            <person name="Kamoun S."/>
            <person name="Zody M.C."/>
            <person name="Jiang R.H."/>
            <person name="Handsaker R.E."/>
            <person name="Cano L.M."/>
            <person name="Grabherr M."/>
            <person name="Kodira C.D."/>
            <person name="Raffaele S."/>
            <person name="Torto-Alalibo T."/>
            <person name="Bozkurt T.O."/>
            <person name="Ah-Fong A.M."/>
            <person name="Alvarado L."/>
            <person name="Anderson V.L."/>
            <person name="Armstrong M.R."/>
            <person name="Avrova A."/>
            <person name="Baxter L."/>
            <person name="Beynon J."/>
            <person name="Boevink P.C."/>
            <person name="Bollmann S.R."/>
            <person name="Bos J.I."/>
            <person name="Bulone V."/>
            <person name="Cai G."/>
            <person name="Cakir C."/>
            <person name="Carrington J.C."/>
            <person name="Chawner M."/>
            <person name="Conti L."/>
            <person name="Costanzo S."/>
            <person name="Ewan R."/>
            <person name="Fahlgren N."/>
            <person name="Fischbach M.A."/>
            <person name="Fugelstad J."/>
            <person name="Gilroy E.M."/>
            <person name="Gnerre S."/>
            <person name="Green P.J."/>
            <person name="Grenville-Briggs L.J."/>
            <person name="Griffith J."/>
            <person name="Grunwald N.J."/>
            <person name="Horn K."/>
            <person name="Horner N.R."/>
            <person name="Hu C.H."/>
            <person name="Huitema E."/>
            <person name="Jeong D.H."/>
            <person name="Jones A.M."/>
            <person name="Jones J.D."/>
            <person name="Jones R.W."/>
            <person name="Karlsson E.K."/>
            <person name="Kunjeti S.G."/>
            <person name="Lamour K."/>
            <person name="Liu Z."/>
            <person name="Ma L."/>
            <person name="Maclean D."/>
            <person name="Chibucos M.C."/>
            <person name="McDonald H."/>
            <person name="McWalters J."/>
            <person name="Meijer H.J."/>
            <person name="Morgan W."/>
            <person name="Morris P.F."/>
            <person name="Munro C.A."/>
            <person name="O'Neill K."/>
            <person name="Ospina-Giraldo M."/>
            <person name="Pinzon A."/>
            <person name="Pritchard L."/>
            <person name="Ramsahoye B."/>
            <person name="Ren Q."/>
            <person name="Restrepo S."/>
            <person name="Roy S."/>
            <person name="Sadanandom A."/>
            <person name="Savidor A."/>
            <person name="Schornack S."/>
            <person name="Schwartz D.C."/>
            <person name="Schumann U.D."/>
            <person name="Schwessinger B."/>
            <person name="Seyer L."/>
            <person name="Sharpe T."/>
            <person name="Silvar C."/>
            <person name="Song J."/>
            <person name="Studholme D.J."/>
            <person name="Sykes S."/>
            <person name="Thines M."/>
            <person name="van de Vondervoort P.J."/>
            <person name="Phuntumart V."/>
            <person name="Wawra S."/>
            <person name="Weide R."/>
            <person name="Win J."/>
            <person name="Young C."/>
            <person name="Zhou S."/>
            <person name="Fry W."/>
            <person name="Meyers B.C."/>
            <person name="van West P."/>
            <person name="Ristaino J."/>
            <person name="Govers F."/>
            <person name="Birch P.R."/>
            <person name="Whisson S.C."/>
            <person name="Judelson H.S."/>
            <person name="Nusbaum C."/>
        </authorList>
    </citation>
    <scope>NUCLEOTIDE SEQUENCE [LARGE SCALE GENOMIC DNA]</scope>
    <source>
        <strain evidence="4">T30-4</strain>
    </source>
</reference>
<feature type="domain" description="Calcineurin-like phosphoesterase" evidence="2">
    <location>
        <begin position="131"/>
        <end position="281"/>
    </location>
</feature>
<dbReference type="PANTHER" id="PTHR42850:SF4">
    <property type="entry name" value="ZINC-DEPENDENT ENDOPOLYPHOSPHATASE"/>
    <property type="match status" value="1"/>
</dbReference>
<dbReference type="GO" id="GO:0000298">
    <property type="term" value="F:endopolyphosphatase activity"/>
    <property type="evidence" value="ECO:0007669"/>
    <property type="project" value="TreeGrafter"/>
</dbReference>
<proteinExistence type="predicted"/>